<gene>
    <name evidence="3" type="ORF">SAMN04488508_109135</name>
</gene>
<evidence type="ECO:0000259" key="2">
    <source>
        <dbReference type="PROSITE" id="PS01124"/>
    </source>
</evidence>
<keyword evidence="4" id="KW-1185">Reference proteome</keyword>
<evidence type="ECO:0000313" key="4">
    <source>
        <dbReference type="Proteomes" id="UP000184432"/>
    </source>
</evidence>
<dbReference type="OrthoDB" id="5295174at2"/>
<evidence type="ECO:0000313" key="3">
    <source>
        <dbReference type="EMBL" id="SHJ47640.1"/>
    </source>
</evidence>
<feature type="transmembrane region" description="Helical" evidence="1">
    <location>
        <begin position="12"/>
        <end position="32"/>
    </location>
</feature>
<dbReference type="GO" id="GO:0003700">
    <property type="term" value="F:DNA-binding transcription factor activity"/>
    <property type="evidence" value="ECO:0007669"/>
    <property type="project" value="InterPro"/>
</dbReference>
<dbReference type="RefSeq" id="WP_073319952.1">
    <property type="nucleotide sequence ID" value="NZ_FQYP01000009.1"/>
</dbReference>
<keyword evidence="1" id="KW-0812">Transmembrane</keyword>
<feature type="transmembrane region" description="Helical" evidence="1">
    <location>
        <begin position="406"/>
        <end position="427"/>
    </location>
</feature>
<sequence>MQLLTFSKQYKIYKITYVVTFLFAILSPHILYGQNEHFASIDSLVNLDYQFLLKKYDTFIKSHPQKAEPFARAILIKIKKGNDANNTAKAYRLIARTHEGNPSQFIKYIDSAIVYSKHTNNKYFPTSLYVNKGVFYENRGFFNKALDSYIKGLSSAQNKNDKDYEMIIKHNIAILKRNLGKYKEAKSLFKECLIYEKNKLRNSGKDSIGYLTTLAELTATYRDNKEIDSAYQLNAKGIKMSKGKPNHYLFKLNEGIIQYYRKEYDDAIITLSITLQGFLSPENEFYDQSYNVIDTYLFLGKSHAALSENEISISYYKKIDSLTKKTNYLVPEIRSAYIGIIDHYKSQGDQKNQLHYINRLLSNDSILNQRFRKLNNKLIKDYDTPILLSEKEKIIVELSNKKKQSYYGLLLLATTTLIITTLLIFNYKKKKQYRIRFEELMKEKLVVEKNIHSNKSNSIGIAEDVVQKILHGLDNFEKNKDFLKPSITSGILATKLNTNSKYLTTVIKYYRKKRFLPYINDLRIEYIIEQLKIEPKLQKYTIKALAKEAGFNSTEVFSTSFFKKTGIYPSYFIKQLQLRNNQSFTSEF</sequence>
<dbReference type="SMART" id="SM00342">
    <property type="entry name" value="HTH_ARAC"/>
    <property type="match status" value="1"/>
</dbReference>
<dbReference type="GO" id="GO:0043565">
    <property type="term" value="F:sequence-specific DNA binding"/>
    <property type="evidence" value="ECO:0007669"/>
    <property type="project" value="InterPro"/>
</dbReference>
<feature type="domain" description="HTH araC/xylS-type" evidence="2">
    <location>
        <begin position="467"/>
        <end position="575"/>
    </location>
</feature>
<proteinExistence type="predicted"/>
<name>A0A1M6JLV6_9FLAO</name>
<dbReference type="InterPro" id="IPR011990">
    <property type="entry name" value="TPR-like_helical_dom_sf"/>
</dbReference>
<dbReference type="PROSITE" id="PS01124">
    <property type="entry name" value="HTH_ARAC_FAMILY_2"/>
    <property type="match status" value="1"/>
</dbReference>
<dbReference type="SUPFAM" id="SSF48452">
    <property type="entry name" value="TPR-like"/>
    <property type="match status" value="2"/>
</dbReference>
<dbReference type="EMBL" id="FQYP01000009">
    <property type="protein sequence ID" value="SHJ47640.1"/>
    <property type="molecule type" value="Genomic_DNA"/>
</dbReference>
<keyword evidence="1" id="KW-1133">Transmembrane helix</keyword>
<accession>A0A1M6JLV6</accession>
<dbReference type="Gene3D" id="1.25.40.10">
    <property type="entry name" value="Tetratricopeptide repeat domain"/>
    <property type="match status" value="2"/>
</dbReference>
<dbReference type="AlphaFoldDB" id="A0A1M6JLV6"/>
<dbReference type="InterPro" id="IPR018060">
    <property type="entry name" value="HTH_AraC"/>
</dbReference>
<evidence type="ECO:0000256" key="1">
    <source>
        <dbReference type="SAM" id="Phobius"/>
    </source>
</evidence>
<protein>
    <submittedName>
        <fullName evidence="3">Helix-turn-helix domain-containing protein</fullName>
    </submittedName>
</protein>
<organism evidence="3 4">
    <name type="scientific">Aquimarina spongiae</name>
    <dbReference type="NCBI Taxonomy" id="570521"/>
    <lineage>
        <taxon>Bacteria</taxon>
        <taxon>Pseudomonadati</taxon>
        <taxon>Bacteroidota</taxon>
        <taxon>Flavobacteriia</taxon>
        <taxon>Flavobacteriales</taxon>
        <taxon>Flavobacteriaceae</taxon>
        <taxon>Aquimarina</taxon>
    </lineage>
</organism>
<dbReference type="STRING" id="570521.SAMN04488508_109135"/>
<dbReference type="Pfam" id="PF12833">
    <property type="entry name" value="HTH_18"/>
    <property type="match status" value="1"/>
</dbReference>
<reference evidence="4" key="1">
    <citation type="submission" date="2016-11" db="EMBL/GenBank/DDBJ databases">
        <authorList>
            <person name="Varghese N."/>
            <person name="Submissions S."/>
        </authorList>
    </citation>
    <scope>NUCLEOTIDE SEQUENCE [LARGE SCALE GENOMIC DNA]</scope>
    <source>
        <strain evidence="4">DSM 22623</strain>
    </source>
</reference>
<dbReference type="Gene3D" id="1.10.10.60">
    <property type="entry name" value="Homeodomain-like"/>
    <property type="match status" value="1"/>
</dbReference>
<dbReference type="Proteomes" id="UP000184432">
    <property type="component" value="Unassembled WGS sequence"/>
</dbReference>
<keyword evidence="1" id="KW-0472">Membrane</keyword>